<evidence type="ECO:0000313" key="1">
    <source>
        <dbReference type="EMBL" id="VDM99815.1"/>
    </source>
</evidence>
<organism evidence="1 2">
    <name type="scientific">Onchocerca ochengi</name>
    <name type="common">Filarial nematode worm</name>
    <dbReference type="NCBI Taxonomy" id="42157"/>
    <lineage>
        <taxon>Eukaryota</taxon>
        <taxon>Metazoa</taxon>
        <taxon>Ecdysozoa</taxon>
        <taxon>Nematoda</taxon>
        <taxon>Chromadorea</taxon>
        <taxon>Rhabditida</taxon>
        <taxon>Spirurina</taxon>
        <taxon>Spiruromorpha</taxon>
        <taxon>Filarioidea</taxon>
        <taxon>Onchocercidae</taxon>
        <taxon>Onchocerca</taxon>
    </lineage>
</organism>
<evidence type="ECO:0000313" key="2">
    <source>
        <dbReference type="Proteomes" id="UP000271087"/>
    </source>
</evidence>
<protein>
    <submittedName>
        <fullName evidence="1">Uncharacterized protein</fullName>
    </submittedName>
</protein>
<keyword evidence="2" id="KW-1185">Reference proteome</keyword>
<gene>
    <name evidence="1" type="ORF">NOO_LOCUS12709</name>
</gene>
<name>A0A3P7MWW3_ONCOC</name>
<sequence>RKDPSFYKDVYASSVLNNSGKKRLRPCMYNPIQCIVKRLKLRKR</sequence>
<reference evidence="1 2" key="1">
    <citation type="submission" date="2018-08" db="EMBL/GenBank/DDBJ databases">
        <authorList>
            <person name="Laetsch R D."/>
            <person name="Stevens L."/>
            <person name="Kumar S."/>
            <person name="Blaxter L. M."/>
        </authorList>
    </citation>
    <scope>NUCLEOTIDE SEQUENCE [LARGE SCALE GENOMIC DNA]</scope>
</reference>
<dbReference type="EMBL" id="UYRW01011678">
    <property type="protein sequence ID" value="VDM99815.1"/>
    <property type="molecule type" value="Genomic_DNA"/>
</dbReference>
<feature type="non-terminal residue" evidence="1">
    <location>
        <position position="1"/>
    </location>
</feature>
<accession>A0A3P7MWW3</accession>
<dbReference type="AlphaFoldDB" id="A0A3P7MWW3"/>
<dbReference type="Proteomes" id="UP000271087">
    <property type="component" value="Unassembled WGS sequence"/>
</dbReference>
<dbReference type="OrthoDB" id="5877024at2759"/>
<proteinExistence type="predicted"/>